<dbReference type="EMBL" id="CM029044">
    <property type="protein sequence ID" value="KAG2605481.1"/>
    <property type="molecule type" value="Genomic_DNA"/>
</dbReference>
<dbReference type="AlphaFoldDB" id="A0A8T0TPT7"/>
<evidence type="ECO:0000256" key="1">
    <source>
        <dbReference type="SAM" id="MobiDB-lite"/>
    </source>
</evidence>
<dbReference type="EMBL" id="CM029043">
    <property type="protein sequence ID" value="KAG2611737.1"/>
    <property type="molecule type" value="Genomic_DNA"/>
</dbReference>
<reference evidence="4 5" key="1">
    <citation type="submission" date="2020-05" db="EMBL/GenBank/DDBJ databases">
        <title>WGS assembly of Panicum virgatum.</title>
        <authorList>
            <person name="Lovell J.T."/>
            <person name="Jenkins J."/>
            <person name="Shu S."/>
            <person name="Juenger T.E."/>
            <person name="Schmutz J."/>
        </authorList>
    </citation>
    <scope>NUCLEOTIDE SEQUENCE</scope>
    <source>
        <strain evidence="4">AP13</strain>
        <strain evidence="5">cv. AP13</strain>
    </source>
</reference>
<name>A0A8T0TPT7_PANVG</name>
<dbReference type="Proteomes" id="UP000823388">
    <property type="component" value="Chromosome 4K"/>
</dbReference>
<feature type="region of interest" description="Disordered" evidence="1">
    <location>
        <begin position="1"/>
        <end position="32"/>
    </location>
</feature>
<evidence type="ECO:0000313" key="2">
    <source>
        <dbReference type="EMBL" id="KAG2605481.1"/>
    </source>
</evidence>
<keyword evidence="5" id="KW-1185">Reference proteome</keyword>
<evidence type="ECO:0000313" key="4">
    <source>
        <dbReference type="EMBL" id="KAG2611738.1"/>
    </source>
</evidence>
<sequence>MNGVFPVSSEKSFKNMSKSRTTLFQGEEDDEPMAPHNVTLNNVLLNKGKDSIIWGSNNINNSTTIKLGEFNIHMKHGERAKETSQAVSSSVLPCNLLFKGINLRKNIEKKRGYFYIGSIQVRLKEGTQIPWKRKLIGSNCKASTKQAELE</sequence>
<dbReference type="EMBL" id="CM029043">
    <property type="protein sequence ID" value="KAG2611738.1"/>
    <property type="molecule type" value="Genomic_DNA"/>
</dbReference>
<evidence type="ECO:0000313" key="5">
    <source>
        <dbReference type="Proteomes" id="UP000823388"/>
    </source>
</evidence>
<proteinExistence type="predicted"/>
<evidence type="ECO:0000313" key="3">
    <source>
        <dbReference type="EMBL" id="KAG2611737.1"/>
    </source>
</evidence>
<organism evidence="4 5">
    <name type="scientific">Panicum virgatum</name>
    <name type="common">Blackwell switchgrass</name>
    <dbReference type="NCBI Taxonomy" id="38727"/>
    <lineage>
        <taxon>Eukaryota</taxon>
        <taxon>Viridiplantae</taxon>
        <taxon>Streptophyta</taxon>
        <taxon>Embryophyta</taxon>
        <taxon>Tracheophyta</taxon>
        <taxon>Spermatophyta</taxon>
        <taxon>Magnoliopsida</taxon>
        <taxon>Liliopsida</taxon>
        <taxon>Poales</taxon>
        <taxon>Poaceae</taxon>
        <taxon>PACMAD clade</taxon>
        <taxon>Panicoideae</taxon>
        <taxon>Panicodae</taxon>
        <taxon>Paniceae</taxon>
        <taxon>Panicinae</taxon>
        <taxon>Panicum</taxon>
        <taxon>Panicum sect. Hiantes</taxon>
    </lineage>
</organism>
<dbReference type="Proteomes" id="UP000823388">
    <property type="component" value="Chromosome 4N"/>
</dbReference>
<gene>
    <name evidence="3" type="ORF">PVAP13_4KG103755</name>
    <name evidence="4" type="ORF">PVAP13_4KG103760</name>
    <name evidence="2" type="ORF">PVAP13_4NG131122</name>
</gene>
<accession>A0A8T0TPT7</accession>
<protein>
    <submittedName>
        <fullName evidence="4">Uncharacterized protein</fullName>
    </submittedName>
</protein>
<feature type="compositionally biased region" description="Polar residues" evidence="1">
    <location>
        <begin position="14"/>
        <end position="24"/>
    </location>
</feature>
<comment type="caution">
    <text evidence="4">The sequence shown here is derived from an EMBL/GenBank/DDBJ whole genome shotgun (WGS) entry which is preliminary data.</text>
</comment>